<feature type="domain" description="MobA/MobL protein" evidence="4">
    <location>
        <begin position="22"/>
        <end position="200"/>
    </location>
</feature>
<evidence type="ECO:0000256" key="2">
    <source>
        <dbReference type="ARBA" id="ARBA00022971"/>
    </source>
</evidence>
<sequence length="496" mass="55999">MGREGKHKNKPDDDDLESVGHGNLPKWAGESPRAFWQAADEFERVNGSTYRELVVALPRELTPPQRQSLVEEFIREELGDRHAFHWGIHNPRAALEGGEQPHAHIMYSERILDGIERPREQFFKRYNGKSPEKGGCKKASGGKTKDENVEALLVTRERWARVQNEHLARYSHDARVDHRSLKDQGIDREPECHLGQAQVQTQSPAMERVLAARADRTLAVTIQKAIEAAQRRVDRLKALSQAFIGKMTRKAAPAPAVPLADRIDELADYLALISAERARAVEWGKRLEESLEGVPERNAKHTASLKREADQLKPPGRFATSRTRQQFEERMGALKQEIGIAEAAEQKALKSLALSREFQFKPGPHVVAAIKKDHPGLAERMLPLSGDPEMVALATQRLGERAQAGRKIDEILRNFRMHASKRAIKAHGYGDQGEQWAALPELIKKMVVDFNRLPQAQRPIEIDRIRQHMLRSPEAAKNFSEQVGRVAGNIKNELNR</sequence>
<evidence type="ECO:0000256" key="3">
    <source>
        <dbReference type="SAM" id="MobiDB-lite"/>
    </source>
</evidence>
<dbReference type="Gene3D" id="3.30.930.30">
    <property type="match status" value="1"/>
</dbReference>
<evidence type="ECO:0000259" key="4">
    <source>
        <dbReference type="Pfam" id="PF03389"/>
    </source>
</evidence>
<feature type="compositionally biased region" description="Basic and acidic residues" evidence="3">
    <location>
        <begin position="294"/>
        <end position="311"/>
    </location>
</feature>
<name>A0A502DK69_9BURK</name>
<dbReference type="OrthoDB" id="1634048at2"/>
<dbReference type="EMBL" id="RCZI01000005">
    <property type="protein sequence ID" value="TPG25434.1"/>
    <property type="molecule type" value="Genomic_DNA"/>
</dbReference>
<comment type="caution">
    <text evidence="5">The sequence shown here is derived from an EMBL/GenBank/DDBJ whole genome shotgun (WGS) entry which is preliminary data.</text>
</comment>
<protein>
    <recommendedName>
        <fullName evidence="4">MobA/MobL protein domain-containing protein</fullName>
    </recommendedName>
</protein>
<dbReference type="InterPro" id="IPR005053">
    <property type="entry name" value="MobA_MobL"/>
</dbReference>
<dbReference type="RefSeq" id="WP_140844137.1">
    <property type="nucleotide sequence ID" value="NZ_RCZI01000005.1"/>
</dbReference>
<evidence type="ECO:0000313" key="6">
    <source>
        <dbReference type="Proteomes" id="UP000319212"/>
    </source>
</evidence>
<evidence type="ECO:0000256" key="1">
    <source>
        <dbReference type="ARBA" id="ARBA00010873"/>
    </source>
</evidence>
<keyword evidence="2" id="KW-0184">Conjugation</keyword>
<feature type="region of interest" description="Disordered" evidence="3">
    <location>
        <begin position="1"/>
        <end position="29"/>
    </location>
</feature>
<gene>
    <name evidence="5" type="ORF">EAH82_18045</name>
</gene>
<accession>A0A502DK69</accession>
<proteinExistence type="inferred from homology"/>
<comment type="similarity">
    <text evidence="1">Belongs to the MobA/MobL family.</text>
</comment>
<reference evidence="5 6" key="1">
    <citation type="journal article" date="2019" name="Environ. Microbiol.">
        <title>Species interactions and distinct microbial communities in high Arctic permafrost affected cryosols are associated with the CH4 and CO2 gas fluxes.</title>
        <authorList>
            <person name="Altshuler I."/>
            <person name="Hamel J."/>
            <person name="Turney S."/>
            <person name="Magnuson E."/>
            <person name="Levesque R."/>
            <person name="Greer C."/>
            <person name="Whyte L.G."/>
        </authorList>
    </citation>
    <scope>NUCLEOTIDE SEQUENCE [LARGE SCALE GENOMIC DNA]</scope>
    <source>
        <strain evidence="5 6">S06.C</strain>
    </source>
</reference>
<dbReference type="AlphaFoldDB" id="A0A502DK69"/>
<organism evidence="5 6">
    <name type="scientific">Variovorax guangxiensis</name>
    <dbReference type="NCBI Taxonomy" id="1775474"/>
    <lineage>
        <taxon>Bacteria</taxon>
        <taxon>Pseudomonadati</taxon>
        <taxon>Pseudomonadota</taxon>
        <taxon>Betaproteobacteria</taxon>
        <taxon>Burkholderiales</taxon>
        <taxon>Comamonadaceae</taxon>
        <taxon>Variovorax</taxon>
    </lineage>
</organism>
<feature type="region of interest" description="Disordered" evidence="3">
    <location>
        <begin position="294"/>
        <end position="317"/>
    </location>
</feature>
<dbReference type="Proteomes" id="UP000319212">
    <property type="component" value="Unassembled WGS sequence"/>
</dbReference>
<evidence type="ECO:0000313" key="5">
    <source>
        <dbReference type="EMBL" id="TPG25434.1"/>
    </source>
</evidence>
<dbReference type="Pfam" id="PF03389">
    <property type="entry name" value="MobA_MobL"/>
    <property type="match status" value="1"/>
</dbReference>